<keyword evidence="4" id="KW-1185">Reference proteome</keyword>
<evidence type="ECO:0000313" key="4">
    <source>
        <dbReference type="Proteomes" id="UP000324646"/>
    </source>
</evidence>
<sequence length="375" mass="43833">MEKVKIIHCADLHFDTPFRELSYNEAENRKEDLRETFGKMIELIKRENVDILLISGDLFDNASVTKTTLDYIDKKFKEIIDTKVFISPGNHDYYSYKSFYSIIKWPSNVHIFNKNLEKVVIPNINTCVYGIGFSRPYERQSLIENFCVEDDKYINIMVLHGDIVSKGQSSAYNPITIKQIGNTKLDYLALGHTHKHLGIMKAENTFYSYSGCLEGRGFDELGEKGVLLGEIGKGYCNLNFKEICKRKYFVEKVDIYGCSTYEEIIRKIHKKINTDKSKNLYKIHLIGQIEKGFSINSSVIEQKLKEDFYFIRIIDDTQIQIDYDFLEKEFSLKGIFVRNMRRKINEAKDEVERRRLLEALKIGMKALEDEELNFE</sequence>
<dbReference type="EMBL" id="CP042243">
    <property type="protein sequence ID" value="QEK12863.1"/>
    <property type="molecule type" value="Genomic_DNA"/>
</dbReference>
<protein>
    <submittedName>
        <fullName evidence="3">DNA repair exonuclease</fullName>
    </submittedName>
</protein>
<evidence type="ECO:0000256" key="1">
    <source>
        <dbReference type="ARBA" id="ARBA00022801"/>
    </source>
</evidence>
<name>A0A5C0SEK1_CRATE</name>
<gene>
    <name evidence="3" type="ORF">FQB35_11295</name>
</gene>
<dbReference type="OrthoDB" id="9773856at2"/>
<dbReference type="PANTHER" id="PTHR30337:SF7">
    <property type="entry name" value="PHOSPHOESTERASE"/>
    <property type="match status" value="1"/>
</dbReference>
<dbReference type="InterPro" id="IPR050535">
    <property type="entry name" value="DNA_Repair-Maintenance_Comp"/>
</dbReference>
<accession>A0A5C0SEK1</accession>
<dbReference type="KEGG" id="crs:FQB35_11295"/>
<dbReference type="CDD" id="cd00840">
    <property type="entry name" value="MPP_Mre11_N"/>
    <property type="match status" value="1"/>
</dbReference>
<dbReference type="GO" id="GO:0004527">
    <property type="term" value="F:exonuclease activity"/>
    <property type="evidence" value="ECO:0007669"/>
    <property type="project" value="UniProtKB-KW"/>
</dbReference>
<proteinExistence type="predicted"/>
<organism evidence="3 4">
    <name type="scientific">Crassaminicella thermophila</name>
    <dbReference type="NCBI Taxonomy" id="2599308"/>
    <lineage>
        <taxon>Bacteria</taxon>
        <taxon>Bacillati</taxon>
        <taxon>Bacillota</taxon>
        <taxon>Clostridia</taxon>
        <taxon>Eubacteriales</taxon>
        <taxon>Clostridiaceae</taxon>
        <taxon>Crassaminicella</taxon>
    </lineage>
</organism>
<dbReference type="SUPFAM" id="SSF56300">
    <property type="entry name" value="Metallo-dependent phosphatases"/>
    <property type="match status" value="1"/>
</dbReference>
<dbReference type="InterPro" id="IPR004843">
    <property type="entry name" value="Calcineurin-like_PHP"/>
</dbReference>
<reference evidence="3 4" key="1">
    <citation type="submission" date="2019-07" db="EMBL/GenBank/DDBJ databases">
        <title>Complete genome of Crassaminicella thermophila SY095.</title>
        <authorList>
            <person name="Li X."/>
        </authorList>
    </citation>
    <scope>NUCLEOTIDE SEQUENCE [LARGE SCALE GENOMIC DNA]</scope>
    <source>
        <strain evidence="3 4">SY095</strain>
    </source>
</reference>
<evidence type="ECO:0000259" key="2">
    <source>
        <dbReference type="Pfam" id="PF00149"/>
    </source>
</evidence>
<dbReference type="PANTHER" id="PTHR30337">
    <property type="entry name" value="COMPONENT OF ATP-DEPENDENT DSDNA EXONUCLEASE"/>
    <property type="match status" value="1"/>
</dbReference>
<dbReference type="InterPro" id="IPR029052">
    <property type="entry name" value="Metallo-depent_PP-like"/>
</dbReference>
<keyword evidence="3" id="KW-0540">Nuclease</keyword>
<keyword evidence="1" id="KW-0378">Hydrolase</keyword>
<dbReference type="AlphaFoldDB" id="A0A5C0SEK1"/>
<dbReference type="RefSeq" id="WP_148809999.1">
    <property type="nucleotide sequence ID" value="NZ_CP042243.1"/>
</dbReference>
<keyword evidence="3" id="KW-0269">Exonuclease</keyword>
<dbReference type="Pfam" id="PF00149">
    <property type="entry name" value="Metallophos"/>
    <property type="match status" value="1"/>
</dbReference>
<evidence type="ECO:0000313" key="3">
    <source>
        <dbReference type="EMBL" id="QEK12863.1"/>
    </source>
</evidence>
<feature type="domain" description="Calcineurin-like phosphoesterase" evidence="2">
    <location>
        <begin position="5"/>
        <end position="195"/>
    </location>
</feature>
<dbReference type="InterPro" id="IPR041796">
    <property type="entry name" value="Mre11_N"/>
</dbReference>
<dbReference type="Proteomes" id="UP000324646">
    <property type="component" value="Chromosome"/>
</dbReference>
<dbReference type="Gene3D" id="3.60.21.10">
    <property type="match status" value="1"/>
</dbReference>